<sequence length="167" mass="18931">MADLRRTGGETLLFLTDAQLRKGIEAMFFAYRGFTADPDRILERFGYGRAHHRAIHFINRSPGLNVNTLLTILGITKQSLNRVLRTLIEDGMVESRVGTRDRRERHLHLTERGAALEGDLSIAQQARMRDAFRRAGPDAVAGFRAVLEEMMDPELRRYFDADTGGET</sequence>
<dbReference type="Pfam" id="PF12802">
    <property type="entry name" value="MarR_2"/>
    <property type="match status" value="1"/>
</dbReference>
<evidence type="ECO:0000313" key="2">
    <source>
        <dbReference type="EMBL" id="TDL81557.1"/>
    </source>
</evidence>
<dbReference type="GO" id="GO:0006950">
    <property type="term" value="P:response to stress"/>
    <property type="evidence" value="ECO:0007669"/>
    <property type="project" value="TreeGrafter"/>
</dbReference>
<dbReference type="PANTHER" id="PTHR33164:SF44">
    <property type="entry name" value="TRANSCRIPTIONAL REGULATORY PROTEIN"/>
    <property type="match status" value="1"/>
</dbReference>
<proteinExistence type="predicted"/>
<reference evidence="2 3" key="1">
    <citation type="submission" date="2019-03" db="EMBL/GenBank/DDBJ databases">
        <title>Primorskyibacter sp. SS33 isolated from sediments.</title>
        <authorList>
            <person name="Xunke S."/>
        </authorList>
    </citation>
    <scope>NUCLEOTIDE SEQUENCE [LARGE SCALE GENOMIC DNA]</scope>
    <source>
        <strain evidence="2 3">SS33</strain>
    </source>
</reference>
<dbReference type="GO" id="GO:0003700">
    <property type="term" value="F:DNA-binding transcription factor activity"/>
    <property type="evidence" value="ECO:0007669"/>
    <property type="project" value="InterPro"/>
</dbReference>
<dbReference type="Proteomes" id="UP000295701">
    <property type="component" value="Unassembled WGS sequence"/>
</dbReference>
<dbReference type="SUPFAM" id="SSF46785">
    <property type="entry name" value="Winged helix' DNA-binding domain"/>
    <property type="match status" value="1"/>
</dbReference>
<dbReference type="AlphaFoldDB" id="A0A4R6AEA0"/>
<dbReference type="SMART" id="SM00347">
    <property type="entry name" value="HTH_MARR"/>
    <property type="match status" value="1"/>
</dbReference>
<evidence type="ECO:0000313" key="3">
    <source>
        <dbReference type="Proteomes" id="UP000295701"/>
    </source>
</evidence>
<keyword evidence="3" id="KW-1185">Reference proteome</keyword>
<accession>A0A4R6AEA0</accession>
<dbReference type="RefSeq" id="WP_133396044.1">
    <property type="nucleotide sequence ID" value="NZ_SNAA01000004.1"/>
</dbReference>
<dbReference type="EMBL" id="SNAA01000004">
    <property type="protein sequence ID" value="TDL81557.1"/>
    <property type="molecule type" value="Genomic_DNA"/>
</dbReference>
<dbReference type="PROSITE" id="PS50995">
    <property type="entry name" value="HTH_MARR_2"/>
    <property type="match status" value="1"/>
</dbReference>
<feature type="domain" description="HTH marR-type" evidence="1">
    <location>
        <begin position="17"/>
        <end position="152"/>
    </location>
</feature>
<dbReference type="OrthoDB" id="9799368at2"/>
<dbReference type="InterPro" id="IPR000835">
    <property type="entry name" value="HTH_MarR-typ"/>
</dbReference>
<dbReference type="InterPro" id="IPR036388">
    <property type="entry name" value="WH-like_DNA-bd_sf"/>
</dbReference>
<organism evidence="2 3">
    <name type="scientific">Palleronia sediminis</name>
    <dbReference type="NCBI Taxonomy" id="2547833"/>
    <lineage>
        <taxon>Bacteria</taxon>
        <taxon>Pseudomonadati</taxon>
        <taxon>Pseudomonadota</taxon>
        <taxon>Alphaproteobacteria</taxon>
        <taxon>Rhodobacterales</taxon>
        <taxon>Roseobacteraceae</taxon>
        <taxon>Palleronia</taxon>
    </lineage>
</organism>
<evidence type="ECO:0000259" key="1">
    <source>
        <dbReference type="PROSITE" id="PS50995"/>
    </source>
</evidence>
<dbReference type="PANTHER" id="PTHR33164">
    <property type="entry name" value="TRANSCRIPTIONAL REGULATOR, MARR FAMILY"/>
    <property type="match status" value="1"/>
</dbReference>
<dbReference type="InterPro" id="IPR036390">
    <property type="entry name" value="WH_DNA-bd_sf"/>
</dbReference>
<gene>
    <name evidence="2" type="ORF">E2L08_05410</name>
</gene>
<dbReference type="Gene3D" id="1.10.10.10">
    <property type="entry name" value="Winged helix-like DNA-binding domain superfamily/Winged helix DNA-binding domain"/>
    <property type="match status" value="1"/>
</dbReference>
<dbReference type="InterPro" id="IPR039422">
    <property type="entry name" value="MarR/SlyA-like"/>
</dbReference>
<name>A0A4R6AEA0_9RHOB</name>
<comment type="caution">
    <text evidence="2">The sequence shown here is derived from an EMBL/GenBank/DDBJ whole genome shotgun (WGS) entry which is preliminary data.</text>
</comment>
<protein>
    <submittedName>
        <fullName evidence="2">MarR family transcriptional regulator</fullName>
    </submittedName>
</protein>